<dbReference type="InterPro" id="IPR011990">
    <property type="entry name" value="TPR-like_helical_dom_sf"/>
</dbReference>
<feature type="region of interest" description="Disordered" evidence="2">
    <location>
        <begin position="319"/>
        <end position="440"/>
    </location>
</feature>
<dbReference type="Proteomes" id="UP000574390">
    <property type="component" value="Unassembled WGS sequence"/>
</dbReference>
<comment type="caution">
    <text evidence="3">The sequence shown here is derived from an EMBL/GenBank/DDBJ whole genome shotgun (WGS) entry which is preliminary data.</text>
</comment>
<dbReference type="SUPFAM" id="SSF48452">
    <property type="entry name" value="TPR-like"/>
    <property type="match status" value="1"/>
</dbReference>
<accession>A0A7J6SXU2</accession>
<feature type="compositionally biased region" description="Basic and acidic residues" evidence="2">
    <location>
        <begin position="353"/>
        <end position="371"/>
    </location>
</feature>
<sequence length="902" mass="99845">VAALNHQATRDLREGSMASCIAHLKEAEALAVSVSDTSFHAMTLNNMASYHRAMDRPHIAMRFLVRALRLEMACQGPTADLSVAGTHLNISSVLSHLGRHHQSLRHAQGALKLLNARCSHGLGCRLESQRSVLHSTTVAAMHSVGAQLEHLGRRREALTAYRRGLRFAVEHLPADAEVIEVLNVACDQLSKKRDLPLSGGNSLSISPRSSPVSDARKVEAFTDLRCPLKTVGEGTDSPTQQVVRGLGREHSTDLGSLPPFIFDAEARPSSRRVEEEELPSLVLVGEVGCKGEQPRVQNSPPCHLKLVLREDDVLEADRTIQRPVRRRQTAGEEQERREEELTQQRCRQPGGRSWHEDVEAPRRPTPEEPRSPRKFPHPRHLGKEGARPKKAFREGRPTPRDRRPQSRARLGGSRGQAAGIEGGDILGSASPVGEADEVSLAGLSSRSDALDADGPPAAVLLPLDEHLDDGELFFPRDVQDGYVSWAEPPSTRPMHHDKPPTADSLSSETVERILGSSSSETLRDDANDSSAFLTGVNLERERRGSQSHDQAPEPGALENKASVLASVPVAGPRVLGLFDQLNTLAATLPERVADLLQRHEHDFMLSYKSHMSTVQKSFRELKVKADKEGDKVRRDKRVQELEKELKWFMSEALRLDALCKDYRKEVGTWQARSEALSEDKRYLEDQMKASKRQAKVLKAVLKRTRASDLTEEPAAGQGDASGAHLVTSGLQRPQDVTAERSGMSMVEAASKVSPLEAEYLTKIGELERELRDLRRTHEILEEAASERYIRQAELEEYFLACVDETRKDASRRRYSGYGLKQASARNTRQDVLDSLVSSEEVLVFLYEKLFPHRASTITAAKGHDVETHSAAEKLLKFTRGESSEWQAAARGVLAGDDDHEPS</sequence>
<feature type="compositionally biased region" description="Basic and acidic residues" evidence="2">
    <location>
        <begin position="381"/>
        <end position="404"/>
    </location>
</feature>
<dbReference type="PANTHER" id="PTHR40515:SF1">
    <property type="entry name" value="CILIA- AND FLAGELLA-ASSOCIATED PROTEIN 157"/>
    <property type="match status" value="1"/>
</dbReference>
<dbReference type="PANTHER" id="PTHR40515">
    <property type="entry name" value="CILIA- AND FLAGELLA-ASSOCIATED PROTEIN 157"/>
    <property type="match status" value="1"/>
</dbReference>
<dbReference type="EMBL" id="JABANM010011515">
    <property type="protein sequence ID" value="KAF4737577.1"/>
    <property type="molecule type" value="Genomic_DNA"/>
</dbReference>
<feature type="compositionally biased region" description="Basic and acidic residues" evidence="2">
    <location>
        <begin position="329"/>
        <end position="342"/>
    </location>
</feature>
<name>A0A7J6SXU2_PEROL</name>
<dbReference type="Gene3D" id="1.25.40.10">
    <property type="entry name" value="Tetratricopeptide repeat domain"/>
    <property type="match status" value="1"/>
</dbReference>
<keyword evidence="1" id="KW-0175">Coiled coil</keyword>
<proteinExistence type="predicted"/>
<organism evidence="3 4">
    <name type="scientific">Perkinsus olseni</name>
    <name type="common">Perkinsus atlanticus</name>
    <dbReference type="NCBI Taxonomy" id="32597"/>
    <lineage>
        <taxon>Eukaryota</taxon>
        <taxon>Sar</taxon>
        <taxon>Alveolata</taxon>
        <taxon>Perkinsozoa</taxon>
        <taxon>Perkinsea</taxon>
        <taxon>Perkinsida</taxon>
        <taxon>Perkinsidae</taxon>
        <taxon>Perkinsus</taxon>
    </lineage>
</organism>
<gene>
    <name evidence="3" type="ORF">FOZ62_022930</name>
</gene>
<feature type="region of interest" description="Disordered" evidence="2">
    <location>
        <begin position="484"/>
        <end position="529"/>
    </location>
</feature>
<feature type="non-terminal residue" evidence="3">
    <location>
        <position position="1"/>
    </location>
</feature>
<evidence type="ECO:0000256" key="2">
    <source>
        <dbReference type="SAM" id="MobiDB-lite"/>
    </source>
</evidence>
<evidence type="ECO:0000256" key="1">
    <source>
        <dbReference type="SAM" id="Coils"/>
    </source>
</evidence>
<reference evidence="3 4" key="1">
    <citation type="submission" date="2020-04" db="EMBL/GenBank/DDBJ databases">
        <title>Perkinsus olseni comparative genomics.</title>
        <authorList>
            <person name="Bogema D.R."/>
        </authorList>
    </citation>
    <scope>NUCLEOTIDE SEQUENCE [LARGE SCALE GENOMIC DNA]</scope>
    <source>
        <strain evidence="3">ATCC PRA-205</strain>
    </source>
</reference>
<dbReference type="AlphaFoldDB" id="A0A7J6SXU2"/>
<feature type="coiled-coil region" evidence="1">
    <location>
        <begin position="756"/>
        <end position="783"/>
    </location>
</feature>
<protein>
    <submittedName>
        <fullName evidence="3">Uncharacterized protein</fullName>
    </submittedName>
</protein>
<evidence type="ECO:0000313" key="4">
    <source>
        <dbReference type="Proteomes" id="UP000574390"/>
    </source>
</evidence>
<evidence type="ECO:0000313" key="3">
    <source>
        <dbReference type="EMBL" id="KAF4737577.1"/>
    </source>
</evidence>